<evidence type="ECO:0000313" key="1">
    <source>
        <dbReference type="EMBL" id="VVO19755.1"/>
    </source>
</evidence>
<evidence type="ECO:0000313" key="2">
    <source>
        <dbReference type="Proteomes" id="UP000381093"/>
    </source>
</evidence>
<reference evidence="1 2" key="1">
    <citation type="submission" date="2019-09" db="EMBL/GenBank/DDBJ databases">
        <authorList>
            <person name="Chandra G."/>
            <person name="Truman W A."/>
        </authorList>
    </citation>
    <scope>NUCLEOTIDE SEQUENCE [LARGE SCALE GENOMIC DNA]</scope>
    <source>
        <strain evidence="1">PS710</strain>
    </source>
</reference>
<organism evidence="1 2">
    <name type="scientific">Pseudomonas fluorescens</name>
    <dbReference type="NCBI Taxonomy" id="294"/>
    <lineage>
        <taxon>Bacteria</taxon>
        <taxon>Pseudomonadati</taxon>
        <taxon>Pseudomonadota</taxon>
        <taxon>Gammaproteobacteria</taxon>
        <taxon>Pseudomonadales</taxon>
        <taxon>Pseudomonadaceae</taxon>
        <taxon>Pseudomonas</taxon>
    </lineage>
</organism>
<dbReference type="RefSeq" id="WP_150766136.1">
    <property type="nucleotide sequence ID" value="NZ_CABVHW010000015.1"/>
</dbReference>
<dbReference type="AlphaFoldDB" id="A0A5E7E0T5"/>
<protein>
    <submittedName>
        <fullName evidence="1">Uncharacterized protein</fullName>
    </submittedName>
</protein>
<accession>A0A5E7E0T5</accession>
<proteinExistence type="predicted"/>
<name>A0A5E7E0T5_PSEFL</name>
<sequence>MSTLADAVVGHLDLLHSQRKLIAQMYVSGHVVRDEQNAKALSQLQQIRAIRLNETLKDSYRLSPTVSRLLNEASYRSRNYGVSADFGKQLSRLDKLLEDFSEAYFDGRGEDVMLLQDEIDLTLFEISEEMKDFLLHVRTAAENNFGNVRTYREKEKQNLHYLEQLERIVEALSQFDDAALLESLGSSEREALEALYQGYILDRLSSWRSTTADITRVLKLYLHKLRVVEPRARRLRALQMYLLRHPEYEIRDPDEYPEIPDWAYQHEPMKLRLDLDFGRQEIRDSLADVAKNIDRAVAVPTKERRPGTLVTEAPLKAALIKGSPLVVVSQRLLNEAAHSAAPMSAVRYFALAPETQVLDQESCMMCFLALLDKQMKANAQIVRRLQIELVSINDDDRLSGNVIIADVTVCKR</sequence>
<dbReference type="Proteomes" id="UP000381093">
    <property type="component" value="Unassembled WGS sequence"/>
</dbReference>
<dbReference type="EMBL" id="CABVHW010000015">
    <property type="protein sequence ID" value="VVO19755.1"/>
    <property type="molecule type" value="Genomic_DNA"/>
</dbReference>
<gene>
    <name evidence="1" type="ORF">PS710_04143</name>
</gene>